<comment type="caution">
    <text evidence="2">The sequence shown here is derived from an EMBL/GenBank/DDBJ whole genome shotgun (WGS) entry which is preliminary data.</text>
</comment>
<evidence type="ECO:0000259" key="1">
    <source>
        <dbReference type="SMART" id="SM01321"/>
    </source>
</evidence>
<accession>A0A6A7KBF8</accession>
<dbReference type="Pfam" id="PF01797">
    <property type="entry name" value="Y1_Tnp"/>
    <property type="match status" value="1"/>
</dbReference>
<proteinExistence type="predicted"/>
<gene>
    <name evidence="2" type="ORF">GC105_13975</name>
</gene>
<dbReference type="GO" id="GO:0004803">
    <property type="term" value="F:transposase activity"/>
    <property type="evidence" value="ECO:0007669"/>
    <property type="project" value="InterPro"/>
</dbReference>
<protein>
    <submittedName>
        <fullName evidence="2">Transposase</fullName>
    </submittedName>
</protein>
<dbReference type="AlphaFoldDB" id="A0A6A7KBF8"/>
<dbReference type="InterPro" id="IPR002686">
    <property type="entry name" value="Transposase_17"/>
</dbReference>
<evidence type="ECO:0000313" key="2">
    <source>
        <dbReference type="EMBL" id="MPW26890.1"/>
    </source>
</evidence>
<dbReference type="SMART" id="SM01321">
    <property type="entry name" value="Y1_Tnp"/>
    <property type="match status" value="1"/>
</dbReference>
<dbReference type="InterPro" id="IPR036515">
    <property type="entry name" value="Transposase_17_sf"/>
</dbReference>
<dbReference type="SUPFAM" id="SSF143422">
    <property type="entry name" value="Transposase IS200-like"/>
    <property type="match status" value="1"/>
</dbReference>
<dbReference type="Proteomes" id="UP000440004">
    <property type="component" value="Unassembled WGS sequence"/>
</dbReference>
<sequence length="253" mass="30190">MSRQARKKSSTGIYHIMVRGINNENIFLEDEDKEKYIDLLRKMKEVTAINIYGYCIMDSHLHLLVKEGEEYIGDTMKRIGVSYVYWYNKKYKRKGHLFQDRYKSQVVENDIYLISLLRYIHQNPIKAKIVDKIEDYRWSSYNVYISKDKDNIVNKKKIITYFEGKSEKESIKEFKKFMIDKGTKFDYEEEKVIKITDEQLKSKIEEILQGNSLKDQSLDNRNKILREIKKNEDASIRQIARVTEISRNIIAKA</sequence>
<dbReference type="PANTHER" id="PTHR34322">
    <property type="entry name" value="TRANSPOSASE, Y1_TNP DOMAIN-CONTAINING"/>
    <property type="match status" value="1"/>
</dbReference>
<dbReference type="EMBL" id="WHNX01000030">
    <property type="protein sequence ID" value="MPW26890.1"/>
    <property type="molecule type" value="Genomic_DNA"/>
</dbReference>
<reference evidence="2 3" key="1">
    <citation type="submission" date="2019-10" db="EMBL/GenBank/DDBJ databases">
        <title>Alkalibaculum tamaniensis sp.nov., a new alkaliphilic acetogen, isolated on methoxylated aromatics from a mud volcano.</title>
        <authorList>
            <person name="Khomyakova M.A."/>
            <person name="Merkel A.Y."/>
            <person name="Bonch-Osmolovskaya E.A."/>
            <person name="Slobodkin A.I."/>
        </authorList>
    </citation>
    <scope>NUCLEOTIDE SEQUENCE [LARGE SCALE GENOMIC DNA]</scope>
    <source>
        <strain evidence="2 3">M08DMB</strain>
    </source>
</reference>
<dbReference type="RefSeq" id="WP_152806023.1">
    <property type="nucleotide sequence ID" value="NZ_WHNX01000030.1"/>
</dbReference>
<evidence type="ECO:0000313" key="3">
    <source>
        <dbReference type="Proteomes" id="UP000440004"/>
    </source>
</evidence>
<dbReference type="Gene3D" id="3.30.70.1290">
    <property type="entry name" value="Transposase IS200-like"/>
    <property type="match status" value="1"/>
</dbReference>
<organism evidence="2 3">
    <name type="scientific">Alkalibaculum sporogenes</name>
    <dbReference type="NCBI Taxonomy" id="2655001"/>
    <lineage>
        <taxon>Bacteria</taxon>
        <taxon>Bacillati</taxon>
        <taxon>Bacillota</taxon>
        <taxon>Clostridia</taxon>
        <taxon>Eubacteriales</taxon>
        <taxon>Eubacteriaceae</taxon>
        <taxon>Alkalibaculum</taxon>
    </lineage>
</organism>
<feature type="domain" description="Transposase IS200-like" evidence="1">
    <location>
        <begin position="9"/>
        <end position="123"/>
    </location>
</feature>
<name>A0A6A7KBF8_9FIRM</name>
<dbReference type="PANTHER" id="PTHR34322:SF2">
    <property type="entry name" value="TRANSPOSASE IS200-LIKE DOMAIN-CONTAINING PROTEIN"/>
    <property type="match status" value="1"/>
</dbReference>
<dbReference type="GO" id="GO:0006313">
    <property type="term" value="P:DNA transposition"/>
    <property type="evidence" value="ECO:0007669"/>
    <property type="project" value="InterPro"/>
</dbReference>
<keyword evidence="3" id="KW-1185">Reference proteome</keyword>
<dbReference type="GO" id="GO:0003677">
    <property type="term" value="F:DNA binding"/>
    <property type="evidence" value="ECO:0007669"/>
    <property type="project" value="InterPro"/>
</dbReference>